<gene>
    <name evidence="1" type="ORF">BGT96224_122</name>
    <name evidence="2" type="ORF">BGT96224V2_LOCUS5462</name>
</gene>
<dbReference type="OrthoDB" id="5402392at2759"/>
<evidence type="ECO:0000313" key="2">
    <source>
        <dbReference type="EMBL" id="SUZ12300.1"/>
    </source>
</evidence>
<evidence type="ECO:0000313" key="1">
    <source>
        <dbReference type="EMBL" id="EPQ63004.1"/>
    </source>
</evidence>
<sequence length="507" mass="57273">MNKYKPRPEALLKLIGVLEPFVKTRQEVTKIRRILRLLLNSNLQAANDQPTSYFLSITESSLSQNPPRTRMKGRHGEYLRCLQANIKARNEHTKLSMEHKVNSGDEAHSVGGTNSSLNQDDANSVMESYIDLLRKRHKRERLRLIRDNIETFFQKPAASNKFLNSKDTPEILASLPKVPSELMQQSDIDRDSIEEVLEDMVIRLEKSILRAKIILRREQTLNSKLRDQTPVTCPVPQARLFALGSTRDELITWIESELARVGETSGTTNKTTLGSFSHQEIGSVNVDDSLRAIKGQYSGYVAVRQLLVDCLHDSIKMPFHLHDEIPMTTEPNEERGSFDSEYNPHPCLNELAHLTTEIKQCIQHKSYLTSSLGKQHDKTVRDFERLAQESHLLLSHPNPLSKKQCDRLDHPDSLVARLPSRGKPDLSFHAQAWVHAAQSASHTVTEAVLVNLENGLTSAANSLHEINNLKSLVGIDSEDKNNNIRRDIWEGLNGNLGAIKEIIGEIN</sequence>
<protein>
    <submittedName>
        <fullName evidence="2">Bgt-122</fullName>
    </submittedName>
</protein>
<dbReference type="EMBL" id="UIGY01000165">
    <property type="protein sequence ID" value="SUZ12300.1"/>
    <property type="molecule type" value="Genomic_DNA"/>
</dbReference>
<reference evidence="2" key="3">
    <citation type="submission" date="2018-07" db="EMBL/GenBank/DDBJ databases">
        <authorList>
            <person name="Quirk P.G."/>
            <person name="Krulwich T.A."/>
        </authorList>
    </citation>
    <scope>NUCLEOTIDE SEQUENCE</scope>
    <source>
        <strain evidence="2">96224</strain>
    </source>
</reference>
<accession>A0A061HEI1</accession>
<dbReference type="HOGENOM" id="CLU_036914_0_0_1"/>
<reference evidence="1" key="2">
    <citation type="submission" date="2013-01" db="EMBL/GenBank/DDBJ databases">
        <title>The wheat powdery mildew genome reveals unique evolution of an obligate biotroph.</title>
        <authorList>
            <person name="Oberhaensli S."/>
            <person name="Wicker T."/>
            <person name="Keller B."/>
        </authorList>
    </citation>
    <scope>NUCLEOTIDE SEQUENCE</scope>
    <source>
        <strain evidence="1">96224</strain>
    </source>
</reference>
<dbReference type="AlphaFoldDB" id="A0A061HEI1"/>
<reference evidence="3" key="1">
    <citation type="journal article" date="2013" name="Nat. Genet.">
        <title>The wheat powdery mildew genome shows the unique evolution of an obligate biotroph.</title>
        <authorList>
            <person name="Wicker T."/>
            <person name="Oberhaensli S."/>
            <person name="Parlange F."/>
            <person name="Buchmann J.P."/>
            <person name="Shatalina M."/>
            <person name="Roffler S."/>
            <person name="Ben-David R."/>
            <person name="Dolezel J."/>
            <person name="Simkova H."/>
            <person name="Schulze-Lefert P."/>
            <person name="Spanu P.D."/>
            <person name="Bruggmann R."/>
            <person name="Amselem J."/>
            <person name="Quesneville H."/>
            <person name="Ver Loren van Themaat E."/>
            <person name="Paape T."/>
            <person name="Shimizu K.K."/>
            <person name="Keller B."/>
        </authorList>
    </citation>
    <scope>NUCLEOTIDE SEQUENCE [LARGE SCALE GENOMIC DNA]</scope>
    <source>
        <strain evidence="3">96224</strain>
    </source>
</reference>
<proteinExistence type="predicted"/>
<name>A0A061HEI1_BLUGR</name>
<organism evidence="2">
    <name type="scientific">Blumeria graminis f. sp. tritici 96224</name>
    <dbReference type="NCBI Taxonomy" id="1268274"/>
    <lineage>
        <taxon>Eukaryota</taxon>
        <taxon>Fungi</taxon>
        <taxon>Dikarya</taxon>
        <taxon>Ascomycota</taxon>
        <taxon>Pezizomycotina</taxon>
        <taxon>Leotiomycetes</taxon>
        <taxon>Erysiphales</taxon>
        <taxon>Erysiphaceae</taxon>
        <taxon>Blumeria</taxon>
    </lineage>
</organism>
<dbReference type="EMBL" id="KE375136">
    <property type="protein sequence ID" value="EPQ63004.1"/>
    <property type="molecule type" value="Genomic_DNA"/>
</dbReference>
<evidence type="ECO:0000313" key="3">
    <source>
        <dbReference type="Proteomes" id="UP000053110"/>
    </source>
</evidence>
<dbReference type="Proteomes" id="UP000053110">
    <property type="component" value="Unassembled WGS sequence"/>
</dbReference>